<evidence type="ECO:0000259" key="2">
    <source>
        <dbReference type="Pfam" id="PF26603"/>
    </source>
</evidence>
<sequence length="222" mass="26327">MKKFFLKQSGFARFNVIGRFVLAPIIYFSYVFIFNRGNSNGLKYVDEYINNSVLIEVVVPKIPLYNEKTYGFYHKLDSYRDEFNGLKYVNRNTAYSERYKKYVTVIMFEGYEYYYAGDSKYDMAGKRCASFFYFGNRMLVRANKVQLQDSHYGSLQNPVPVFFYCFVSGKRRFKGPDSDYDPKNPLHVALDSVNTDFNRLYVEKYLTRIIDVDELTRLYGKR</sequence>
<proteinExistence type="predicted"/>
<evidence type="ECO:0000313" key="4">
    <source>
        <dbReference type="Proteomes" id="UP000771736"/>
    </source>
</evidence>
<comment type="caution">
    <text evidence="3">The sequence shown here is derived from an EMBL/GenBank/DDBJ whole genome shotgun (WGS) entry which is preliminary data.</text>
</comment>
<keyword evidence="1" id="KW-0812">Transmembrane</keyword>
<dbReference type="InterPro" id="IPR058501">
    <property type="entry name" value="DUF8188"/>
</dbReference>
<reference evidence="3" key="1">
    <citation type="submission" date="2020-04" db="EMBL/GenBank/DDBJ databases">
        <title>Deep metagenomics examines the oral microbiome during advanced dental caries in children, revealing novel taxa and co-occurrences with host molecules.</title>
        <authorList>
            <person name="Baker J.L."/>
            <person name="Morton J.T."/>
            <person name="Dinis M."/>
            <person name="Alvarez R."/>
            <person name="Tran N.C."/>
            <person name="Knight R."/>
            <person name="Edlund A."/>
        </authorList>
    </citation>
    <scope>NUCLEOTIDE SEQUENCE</scope>
    <source>
        <strain evidence="3">JCVI_44_bin.5</strain>
    </source>
</reference>
<keyword evidence="1" id="KW-1133">Transmembrane helix</keyword>
<organism evidence="3 4">
    <name type="scientific">Prevotella aurantiaca</name>
    <dbReference type="NCBI Taxonomy" id="596085"/>
    <lineage>
        <taxon>Bacteria</taxon>
        <taxon>Pseudomonadati</taxon>
        <taxon>Bacteroidota</taxon>
        <taxon>Bacteroidia</taxon>
        <taxon>Bacteroidales</taxon>
        <taxon>Prevotellaceae</taxon>
        <taxon>Prevotella</taxon>
    </lineage>
</organism>
<dbReference type="RefSeq" id="WP_025001172.1">
    <property type="nucleotide sequence ID" value="NZ_CALCFI010000103.1"/>
</dbReference>
<feature type="transmembrane region" description="Helical" evidence="1">
    <location>
        <begin position="12"/>
        <end position="33"/>
    </location>
</feature>
<dbReference type="Pfam" id="PF26603">
    <property type="entry name" value="DUF8188"/>
    <property type="match status" value="1"/>
</dbReference>
<protein>
    <recommendedName>
        <fullName evidence="2">DUF8188 domain-containing protein</fullName>
    </recommendedName>
</protein>
<evidence type="ECO:0000313" key="3">
    <source>
        <dbReference type="EMBL" id="MBF1383772.1"/>
    </source>
</evidence>
<dbReference type="Proteomes" id="UP000771736">
    <property type="component" value="Unassembled WGS sequence"/>
</dbReference>
<keyword evidence="1" id="KW-0472">Membrane</keyword>
<accession>A0A930N0M1</accession>
<dbReference type="AlphaFoldDB" id="A0A930N0M1"/>
<feature type="domain" description="DUF8188" evidence="2">
    <location>
        <begin position="40"/>
        <end position="219"/>
    </location>
</feature>
<name>A0A930N0M1_9BACT</name>
<gene>
    <name evidence="3" type="ORF">HXN26_02780</name>
</gene>
<evidence type="ECO:0000256" key="1">
    <source>
        <dbReference type="SAM" id="Phobius"/>
    </source>
</evidence>
<dbReference type="EMBL" id="JABZSJ010000008">
    <property type="protein sequence ID" value="MBF1383772.1"/>
    <property type="molecule type" value="Genomic_DNA"/>
</dbReference>